<feature type="domain" description="Aminotransferase-like plant mobile" evidence="2">
    <location>
        <begin position="1"/>
        <end position="328"/>
    </location>
</feature>
<dbReference type="Proteomes" id="UP001420932">
    <property type="component" value="Unassembled WGS sequence"/>
</dbReference>
<name>A0AAP0L1D8_9MAGN</name>
<dbReference type="EMBL" id="JBBNAF010000002">
    <property type="protein sequence ID" value="KAK9162643.1"/>
    <property type="molecule type" value="Genomic_DNA"/>
</dbReference>
<evidence type="ECO:0000256" key="1">
    <source>
        <dbReference type="SAM" id="MobiDB-lite"/>
    </source>
</evidence>
<evidence type="ECO:0000259" key="2">
    <source>
        <dbReference type="Pfam" id="PF10536"/>
    </source>
</evidence>
<gene>
    <name evidence="3" type="ORF">Syun_003545</name>
</gene>
<keyword evidence="4" id="KW-1185">Reference proteome</keyword>
<dbReference type="InterPro" id="IPR019557">
    <property type="entry name" value="AminoTfrase-like_pln_mobile"/>
</dbReference>
<dbReference type="InterPro" id="IPR044824">
    <property type="entry name" value="MAIN-like"/>
</dbReference>
<feature type="compositionally biased region" description="Basic residues" evidence="1">
    <location>
        <begin position="453"/>
        <end position="466"/>
    </location>
</feature>
<feature type="compositionally biased region" description="Basic and acidic residues" evidence="1">
    <location>
        <begin position="468"/>
        <end position="477"/>
    </location>
</feature>
<comment type="caution">
    <text evidence="3">The sequence shown here is derived from an EMBL/GenBank/DDBJ whole genome shotgun (WGS) entry which is preliminary data.</text>
</comment>
<sequence length="477" mass="53860">MSISLEDVSFLLKIPVTGKVVEVENFARYTEESRSDAIKMVSNLLGVSAEEAEEEVNISKGLTVRKHWLKSRWCPKAGSRPRNYPPVECTARAYLLYLLSCTLFADKSGSRVSIALLKLLEDLDDVGNYAWGAAALAYLYRHLGSATRVLVSQIAGYLTLLEGWVYDHFKLGLATPNAKYLDYVHPRVSRWIQKHETVANVDKLGAIRRTLDRLRPSEVTWDPYVNLRENGVVQAMAFYSGKIKYMDVVEPYHPERILRHFGHVQAIPDPPYRPLEAHRGPFANKYSVKYGFEQDNWERWRNHVLAPEVRGEKAVFEFLATPDYLPWFVKVSHPVITNPSFEDLVMVASTIAYNEILERNRRALDAALRWMDLPPEMSTFDSARTTLTDMVNLLSGRTLSPTPTSTFPATATGTTTTTGPTEQGPRHSQHGSTSTPSTQATPQPAEADAGPQKRMHGKEYRRKNMKKPSNDHPIMEG</sequence>
<feature type="compositionally biased region" description="Low complexity" evidence="1">
    <location>
        <begin position="398"/>
        <end position="421"/>
    </location>
</feature>
<accession>A0AAP0L1D8</accession>
<evidence type="ECO:0000313" key="3">
    <source>
        <dbReference type="EMBL" id="KAK9162643.1"/>
    </source>
</evidence>
<organism evidence="3 4">
    <name type="scientific">Stephania yunnanensis</name>
    <dbReference type="NCBI Taxonomy" id="152371"/>
    <lineage>
        <taxon>Eukaryota</taxon>
        <taxon>Viridiplantae</taxon>
        <taxon>Streptophyta</taxon>
        <taxon>Embryophyta</taxon>
        <taxon>Tracheophyta</taxon>
        <taxon>Spermatophyta</taxon>
        <taxon>Magnoliopsida</taxon>
        <taxon>Ranunculales</taxon>
        <taxon>Menispermaceae</taxon>
        <taxon>Menispermoideae</taxon>
        <taxon>Cissampelideae</taxon>
        <taxon>Stephania</taxon>
    </lineage>
</organism>
<feature type="region of interest" description="Disordered" evidence="1">
    <location>
        <begin position="395"/>
        <end position="477"/>
    </location>
</feature>
<protein>
    <recommendedName>
        <fullName evidence="2">Aminotransferase-like plant mobile domain-containing protein</fullName>
    </recommendedName>
</protein>
<evidence type="ECO:0000313" key="4">
    <source>
        <dbReference type="Proteomes" id="UP001420932"/>
    </source>
</evidence>
<dbReference type="AlphaFoldDB" id="A0AAP0L1D8"/>
<dbReference type="PANTHER" id="PTHR46033">
    <property type="entry name" value="PROTEIN MAIN-LIKE 2"/>
    <property type="match status" value="1"/>
</dbReference>
<feature type="compositionally biased region" description="Low complexity" evidence="1">
    <location>
        <begin position="432"/>
        <end position="445"/>
    </location>
</feature>
<dbReference type="Pfam" id="PF10536">
    <property type="entry name" value="PMD"/>
    <property type="match status" value="1"/>
</dbReference>
<dbReference type="PANTHER" id="PTHR46033:SF8">
    <property type="entry name" value="PROTEIN MAINTENANCE OF MERISTEMS-LIKE"/>
    <property type="match status" value="1"/>
</dbReference>
<dbReference type="GO" id="GO:0010073">
    <property type="term" value="P:meristem maintenance"/>
    <property type="evidence" value="ECO:0007669"/>
    <property type="project" value="InterPro"/>
</dbReference>
<reference evidence="3 4" key="1">
    <citation type="submission" date="2024-01" db="EMBL/GenBank/DDBJ databases">
        <title>Genome assemblies of Stephania.</title>
        <authorList>
            <person name="Yang L."/>
        </authorList>
    </citation>
    <scope>NUCLEOTIDE SEQUENCE [LARGE SCALE GENOMIC DNA]</scope>
    <source>
        <strain evidence="3">YNDBR</strain>
        <tissue evidence="3">Leaf</tissue>
    </source>
</reference>
<proteinExistence type="predicted"/>